<evidence type="ECO:0000256" key="4">
    <source>
        <dbReference type="ARBA" id="ARBA00023242"/>
    </source>
</evidence>
<dbReference type="Gene3D" id="1.10.10.60">
    <property type="entry name" value="Homeodomain-like"/>
    <property type="match status" value="1"/>
</dbReference>
<dbReference type="OrthoDB" id="6159439at2759"/>
<dbReference type="GeneID" id="119739858"/>
<sequence>MENTMVDDMFTNSQDAVSTLTNRSNYLAEQGSTFGNHSIVACSIPSSLCQRQATSTVQQPIISTGTVPGSVPAMSESSQMVYHRMTSPQLMSWPISQTMDPATIRRLMTPLHVVTSFRNDNFPLYPQDASTTEGGGLLKIATEVHPYRPPTEVQQYTSMYSSSQGPGYQDSMMTGHRPSSCPTLAVAPITNGEIGGIKRPASEEPAPNVNWPQLKRRKGRTTFTKEQVDMMEAHFQTSMYLTVRERRELAQQLALEDTQVKTWFQNRRMRWKRQHPEKQLTPAKPPTSRRSRTQVVRPMQCPPTASQPDQFVVPTPPPSVSTPSAVASNTRQSSELPMTYPMLPPSPIYNHRMVAPSLQDNCYPAQAVYGVPVFPHHLPTGFGMHPWMSTNAVGPHGGAQYPPRHV</sequence>
<dbReference type="Proteomes" id="UP000887568">
    <property type="component" value="Unplaced"/>
</dbReference>
<dbReference type="AlphaFoldDB" id="A0A914B510"/>
<keyword evidence="10" id="KW-1185">Reference proteome</keyword>
<name>A0A914B510_PATMI</name>
<proteinExistence type="predicted"/>
<dbReference type="SMART" id="SM00389">
    <property type="entry name" value="HOX"/>
    <property type="match status" value="1"/>
</dbReference>
<dbReference type="OMA" id="VAPITHI"/>
<evidence type="ECO:0000256" key="1">
    <source>
        <dbReference type="ARBA" id="ARBA00004123"/>
    </source>
</evidence>
<feature type="domain" description="Homeobox" evidence="8">
    <location>
        <begin position="214"/>
        <end position="274"/>
    </location>
</feature>
<dbReference type="PROSITE" id="PS50071">
    <property type="entry name" value="HOMEOBOX_2"/>
    <property type="match status" value="1"/>
</dbReference>
<dbReference type="SUPFAM" id="SSF46689">
    <property type="entry name" value="Homeodomain-like"/>
    <property type="match status" value="1"/>
</dbReference>
<dbReference type="InterPro" id="IPR009057">
    <property type="entry name" value="Homeodomain-like_sf"/>
</dbReference>
<dbReference type="InterPro" id="IPR017970">
    <property type="entry name" value="Homeobox_CS"/>
</dbReference>
<dbReference type="CDD" id="cd00086">
    <property type="entry name" value="homeodomain"/>
    <property type="match status" value="1"/>
</dbReference>
<evidence type="ECO:0000313" key="10">
    <source>
        <dbReference type="Proteomes" id="UP000887568"/>
    </source>
</evidence>
<evidence type="ECO:0000259" key="8">
    <source>
        <dbReference type="PROSITE" id="PS50071"/>
    </source>
</evidence>
<reference evidence="9" key="1">
    <citation type="submission" date="2022-11" db="UniProtKB">
        <authorList>
            <consortium name="EnsemblMetazoa"/>
        </authorList>
    </citation>
    <scope>IDENTIFICATION</scope>
</reference>
<dbReference type="Pfam" id="PF00046">
    <property type="entry name" value="Homeodomain"/>
    <property type="match status" value="1"/>
</dbReference>
<evidence type="ECO:0000313" key="9">
    <source>
        <dbReference type="EnsemblMetazoa" id="XP_038070895.1"/>
    </source>
</evidence>
<dbReference type="InterPro" id="IPR001356">
    <property type="entry name" value="HD"/>
</dbReference>
<keyword evidence="3 5" id="KW-0371">Homeobox</keyword>
<dbReference type="EnsemblMetazoa" id="XM_038214967.1">
    <property type="protein sequence ID" value="XP_038070895.1"/>
    <property type="gene ID" value="LOC119739858"/>
</dbReference>
<evidence type="ECO:0000256" key="6">
    <source>
        <dbReference type="RuleBase" id="RU000682"/>
    </source>
</evidence>
<evidence type="ECO:0000256" key="3">
    <source>
        <dbReference type="ARBA" id="ARBA00023155"/>
    </source>
</evidence>
<protein>
    <recommendedName>
        <fullName evidence="8">Homeobox domain-containing protein</fullName>
    </recommendedName>
</protein>
<accession>A0A914B510</accession>
<feature type="region of interest" description="Disordered" evidence="7">
    <location>
        <begin position="271"/>
        <end position="339"/>
    </location>
</feature>
<dbReference type="GO" id="GO:0000981">
    <property type="term" value="F:DNA-binding transcription factor activity, RNA polymerase II-specific"/>
    <property type="evidence" value="ECO:0007669"/>
    <property type="project" value="InterPro"/>
</dbReference>
<evidence type="ECO:0000256" key="7">
    <source>
        <dbReference type="SAM" id="MobiDB-lite"/>
    </source>
</evidence>
<dbReference type="GO" id="GO:0000978">
    <property type="term" value="F:RNA polymerase II cis-regulatory region sequence-specific DNA binding"/>
    <property type="evidence" value="ECO:0007669"/>
    <property type="project" value="TreeGrafter"/>
</dbReference>
<keyword evidence="2 5" id="KW-0238">DNA-binding</keyword>
<comment type="subcellular location">
    <subcellularLocation>
        <location evidence="1 5 6">Nucleus</location>
    </subcellularLocation>
</comment>
<dbReference type="GO" id="GO:0005634">
    <property type="term" value="C:nucleus"/>
    <property type="evidence" value="ECO:0007669"/>
    <property type="project" value="UniProtKB-SubCell"/>
</dbReference>
<dbReference type="InterPro" id="IPR020479">
    <property type="entry name" value="HD_metazoa"/>
</dbReference>
<feature type="DNA-binding region" description="Homeobox" evidence="5">
    <location>
        <begin position="216"/>
        <end position="275"/>
    </location>
</feature>
<dbReference type="PROSITE" id="PS00027">
    <property type="entry name" value="HOMEOBOX_1"/>
    <property type="match status" value="1"/>
</dbReference>
<keyword evidence="4 5" id="KW-0539">Nucleus</keyword>
<dbReference type="PANTHER" id="PTHR24340">
    <property type="entry name" value="HOMEOBOX PROTEIN NKX"/>
    <property type="match status" value="1"/>
</dbReference>
<dbReference type="InterPro" id="IPR050394">
    <property type="entry name" value="Homeobox_NK-like"/>
</dbReference>
<feature type="region of interest" description="Disordered" evidence="7">
    <location>
        <begin position="159"/>
        <end position="179"/>
    </location>
</feature>
<dbReference type="GO" id="GO:0030154">
    <property type="term" value="P:cell differentiation"/>
    <property type="evidence" value="ECO:0007669"/>
    <property type="project" value="TreeGrafter"/>
</dbReference>
<dbReference type="RefSeq" id="XP_038070895.1">
    <property type="nucleotide sequence ID" value="XM_038214967.1"/>
</dbReference>
<dbReference type="PRINTS" id="PR00024">
    <property type="entry name" value="HOMEOBOX"/>
</dbReference>
<organism evidence="9 10">
    <name type="scientific">Patiria miniata</name>
    <name type="common">Bat star</name>
    <name type="synonym">Asterina miniata</name>
    <dbReference type="NCBI Taxonomy" id="46514"/>
    <lineage>
        <taxon>Eukaryota</taxon>
        <taxon>Metazoa</taxon>
        <taxon>Echinodermata</taxon>
        <taxon>Eleutherozoa</taxon>
        <taxon>Asterozoa</taxon>
        <taxon>Asteroidea</taxon>
        <taxon>Valvatacea</taxon>
        <taxon>Valvatida</taxon>
        <taxon>Asterinidae</taxon>
        <taxon>Patiria</taxon>
    </lineage>
</organism>
<evidence type="ECO:0000256" key="5">
    <source>
        <dbReference type="PROSITE-ProRule" id="PRU00108"/>
    </source>
</evidence>
<evidence type="ECO:0000256" key="2">
    <source>
        <dbReference type="ARBA" id="ARBA00023125"/>
    </source>
</evidence>